<dbReference type="EMBL" id="CAWUHD010000173">
    <property type="protein sequence ID" value="CAK7237011.1"/>
    <property type="molecule type" value="Genomic_DNA"/>
</dbReference>
<gene>
    <name evidence="2" type="ORF">SEUCBS140593_009813</name>
</gene>
<dbReference type="Gene3D" id="3.50.50.60">
    <property type="entry name" value="FAD/NAD(P)-binding domain"/>
    <property type="match status" value="1"/>
</dbReference>
<sequence length="205" mass="21586">MLSRVSTAAVVAQLAMGVAAGPCKPVTINSTVAAWQAAYPDATVQSVDVAIVGGGSSGSNAAINLYDAGKSLVLIEMQAQLGGMVNSYTDPTTGTVYDYGVATFTNYTGTEAYFERLGIATKSPTFGSTTSYYADFTTGETIDYVAPSVTDEFAALGAYYDVAAQYADLFLPSYANWPAPEDIPEDLLMPFGEFAIKYDLNATML</sequence>
<evidence type="ECO:0008006" key="4">
    <source>
        <dbReference type="Google" id="ProtNLM"/>
    </source>
</evidence>
<evidence type="ECO:0000313" key="2">
    <source>
        <dbReference type="EMBL" id="CAK7237011.1"/>
    </source>
</evidence>
<keyword evidence="1" id="KW-0732">Signal</keyword>
<keyword evidence="3" id="KW-1185">Reference proteome</keyword>
<evidence type="ECO:0000256" key="1">
    <source>
        <dbReference type="SAM" id="SignalP"/>
    </source>
</evidence>
<proteinExistence type="predicted"/>
<evidence type="ECO:0000313" key="3">
    <source>
        <dbReference type="Proteomes" id="UP001642482"/>
    </source>
</evidence>
<protein>
    <recommendedName>
        <fullName evidence="4">Amine oxidase domain-containing protein</fullName>
    </recommendedName>
</protein>
<dbReference type="InterPro" id="IPR036188">
    <property type="entry name" value="FAD/NAD-bd_sf"/>
</dbReference>
<organism evidence="2 3">
    <name type="scientific">Sporothrix eucalyptigena</name>
    <dbReference type="NCBI Taxonomy" id="1812306"/>
    <lineage>
        <taxon>Eukaryota</taxon>
        <taxon>Fungi</taxon>
        <taxon>Dikarya</taxon>
        <taxon>Ascomycota</taxon>
        <taxon>Pezizomycotina</taxon>
        <taxon>Sordariomycetes</taxon>
        <taxon>Sordariomycetidae</taxon>
        <taxon>Ophiostomatales</taxon>
        <taxon>Ophiostomataceae</taxon>
        <taxon>Sporothrix</taxon>
    </lineage>
</organism>
<feature type="signal peptide" evidence="1">
    <location>
        <begin position="1"/>
        <end position="20"/>
    </location>
</feature>
<dbReference type="Proteomes" id="UP001642482">
    <property type="component" value="Unassembled WGS sequence"/>
</dbReference>
<name>A0ABP0CYJ1_9PEZI</name>
<feature type="non-terminal residue" evidence="2">
    <location>
        <position position="205"/>
    </location>
</feature>
<dbReference type="Pfam" id="PF13450">
    <property type="entry name" value="NAD_binding_8"/>
    <property type="match status" value="1"/>
</dbReference>
<reference evidence="2 3" key="1">
    <citation type="submission" date="2024-01" db="EMBL/GenBank/DDBJ databases">
        <authorList>
            <person name="Allen C."/>
            <person name="Tagirdzhanova G."/>
        </authorList>
    </citation>
    <scope>NUCLEOTIDE SEQUENCE [LARGE SCALE GENOMIC DNA]</scope>
</reference>
<dbReference type="SUPFAM" id="SSF51905">
    <property type="entry name" value="FAD/NAD(P)-binding domain"/>
    <property type="match status" value="1"/>
</dbReference>
<feature type="chain" id="PRO_5045985874" description="Amine oxidase domain-containing protein" evidence="1">
    <location>
        <begin position="21"/>
        <end position="205"/>
    </location>
</feature>
<accession>A0ABP0CYJ1</accession>
<comment type="caution">
    <text evidence="2">The sequence shown here is derived from an EMBL/GenBank/DDBJ whole genome shotgun (WGS) entry which is preliminary data.</text>
</comment>